<sequence length="76" mass="7916">MGSAMRMNISALEARGGLVRVAVALKPLPDLPGFEAVGELGVVAVEREAQPVFDVAAASPDLGPSLRRTLFTPILC</sequence>
<name>A0A8J3XCY9_9ACTN</name>
<comment type="caution">
    <text evidence="1">The sequence shown here is derived from an EMBL/GenBank/DDBJ whole genome shotgun (WGS) entry which is preliminary data.</text>
</comment>
<organism evidence="1 2">
    <name type="scientific">Planotetraspora phitsanulokensis</name>
    <dbReference type="NCBI Taxonomy" id="575192"/>
    <lineage>
        <taxon>Bacteria</taxon>
        <taxon>Bacillati</taxon>
        <taxon>Actinomycetota</taxon>
        <taxon>Actinomycetes</taxon>
        <taxon>Streptosporangiales</taxon>
        <taxon>Streptosporangiaceae</taxon>
        <taxon>Planotetraspora</taxon>
    </lineage>
</organism>
<proteinExistence type="predicted"/>
<keyword evidence="2" id="KW-1185">Reference proteome</keyword>
<accession>A0A8J3XCY9</accession>
<protein>
    <submittedName>
        <fullName evidence="1">Uncharacterized protein</fullName>
    </submittedName>
</protein>
<dbReference type="EMBL" id="BOOP01000003">
    <property type="protein sequence ID" value="GII36066.1"/>
    <property type="molecule type" value="Genomic_DNA"/>
</dbReference>
<dbReference type="Proteomes" id="UP000622547">
    <property type="component" value="Unassembled WGS sequence"/>
</dbReference>
<evidence type="ECO:0000313" key="1">
    <source>
        <dbReference type="EMBL" id="GII36066.1"/>
    </source>
</evidence>
<dbReference type="AlphaFoldDB" id="A0A8J3XCY9"/>
<gene>
    <name evidence="1" type="ORF">Pph01_10690</name>
</gene>
<reference evidence="1 2" key="1">
    <citation type="submission" date="2021-01" db="EMBL/GenBank/DDBJ databases">
        <title>Whole genome shotgun sequence of Planotetraspora phitsanulokensis NBRC 104273.</title>
        <authorList>
            <person name="Komaki H."/>
            <person name="Tamura T."/>
        </authorList>
    </citation>
    <scope>NUCLEOTIDE SEQUENCE [LARGE SCALE GENOMIC DNA]</scope>
    <source>
        <strain evidence="1 2">NBRC 104273</strain>
    </source>
</reference>
<evidence type="ECO:0000313" key="2">
    <source>
        <dbReference type="Proteomes" id="UP000622547"/>
    </source>
</evidence>